<dbReference type="GO" id="GO:0003723">
    <property type="term" value="F:RNA binding"/>
    <property type="evidence" value="ECO:0007669"/>
    <property type="project" value="InterPro"/>
</dbReference>
<dbReference type="Gene3D" id="6.10.250.2270">
    <property type="match status" value="1"/>
</dbReference>
<dbReference type="Proteomes" id="UP000664859">
    <property type="component" value="Unassembled WGS sequence"/>
</dbReference>
<keyword evidence="9" id="KW-1185">Reference proteome</keyword>
<dbReference type="GO" id="GO:0009507">
    <property type="term" value="C:chloroplast"/>
    <property type="evidence" value="ECO:0007669"/>
    <property type="project" value="UniProtKB-SubCell"/>
</dbReference>
<dbReference type="InterPro" id="IPR008991">
    <property type="entry name" value="Translation_prot_SH3-like_sf"/>
</dbReference>
<evidence type="ECO:0000256" key="4">
    <source>
        <dbReference type="ARBA" id="ARBA00022640"/>
    </source>
</evidence>
<dbReference type="SUPFAM" id="SSF50104">
    <property type="entry name" value="Translation proteins SH3-like domain"/>
    <property type="match status" value="1"/>
</dbReference>
<dbReference type="OrthoDB" id="1875589at2759"/>
<evidence type="ECO:0000256" key="1">
    <source>
        <dbReference type="ARBA" id="ARBA00004229"/>
    </source>
</evidence>
<proteinExistence type="inferred from homology"/>
<protein>
    <submittedName>
        <fullName evidence="8">Ribosomal protein L14-domain-containing protein</fullName>
    </submittedName>
</protein>
<dbReference type="GO" id="GO:0006412">
    <property type="term" value="P:translation"/>
    <property type="evidence" value="ECO:0007669"/>
    <property type="project" value="InterPro"/>
</dbReference>
<dbReference type="InterPro" id="IPR039660">
    <property type="entry name" value="Ribosomal_eL14"/>
</dbReference>
<dbReference type="Pfam" id="PF01929">
    <property type="entry name" value="Ribosomal_L14e"/>
    <property type="match status" value="1"/>
</dbReference>
<keyword evidence="3" id="KW-0150">Chloroplast</keyword>
<dbReference type="GO" id="GO:0003735">
    <property type="term" value="F:structural constituent of ribosome"/>
    <property type="evidence" value="ECO:0007669"/>
    <property type="project" value="InterPro"/>
</dbReference>
<comment type="subcellular location">
    <subcellularLocation>
        <location evidence="1">Plastid</location>
        <location evidence="1">Chloroplast</location>
    </subcellularLocation>
</comment>
<dbReference type="Gene3D" id="2.30.30.30">
    <property type="match status" value="1"/>
</dbReference>
<evidence type="ECO:0000259" key="7">
    <source>
        <dbReference type="Pfam" id="PF01929"/>
    </source>
</evidence>
<evidence type="ECO:0000313" key="9">
    <source>
        <dbReference type="Proteomes" id="UP000664859"/>
    </source>
</evidence>
<accession>A0A835YLN7</accession>
<evidence type="ECO:0000256" key="3">
    <source>
        <dbReference type="ARBA" id="ARBA00022528"/>
    </source>
</evidence>
<evidence type="ECO:0000256" key="5">
    <source>
        <dbReference type="ARBA" id="ARBA00022980"/>
    </source>
</evidence>
<comment type="caution">
    <text evidence="8">The sequence shown here is derived from an EMBL/GenBank/DDBJ whole genome shotgun (WGS) entry which is preliminary data.</text>
</comment>
<comment type="similarity">
    <text evidence="2">Belongs to the eukaryotic ribosomal protein eL14 family.</text>
</comment>
<evidence type="ECO:0000313" key="8">
    <source>
        <dbReference type="EMBL" id="KAG5177524.1"/>
    </source>
</evidence>
<dbReference type="PANTHER" id="PTHR11127">
    <property type="entry name" value="60S RIBOSOMAL PROTEIN L14"/>
    <property type="match status" value="1"/>
</dbReference>
<reference evidence="8" key="1">
    <citation type="submission" date="2021-02" db="EMBL/GenBank/DDBJ databases">
        <title>First Annotated Genome of the Yellow-green Alga Tribonema minus.</title>
        <authorList>
            <person name="Mahan K.M."/>
        </authorList>
    </citation>
    <scope>NUCLEOTIDE SEQUENCE</scope>
    <source>
        <strain evidence="8">UTEX B ZZ1240</strain>
    </source>
</reference>
<name>A0A835YLN7_9STRA</name>
<dbReference type="GO" id="GO:0022625">
    <property type="term" value="C:cytosolic large ribosomal subunit"/>
    <property type="evidence" value="ECO:0007669"/>
    <property type="project" value="TreeGrafter"/>
</dbReference>
<organism evidence="8 9">
    <name type="scientific">Tribonema minus</name>
    <dbReference type="NCBI Taxonomy" id="303371"/>
    <lineage>
        <taxon>Eukaryota</taxon>
        <taxon>Sar</taxon>
        <taxon>Stramenopiles</taxon>
        <taxon>Ochrophyta</taxon>
        <taxon>PX clade</taxon>
        <taxon>Xanthophyceae</taxon>
        <taxon>Tribonematales</taxon>
        <taxon>Tribonemataceae</taxon>
        <taxon>Tribonema</taxon>
    </lineage>
</organism>
<dbReference type="InterPro" id="IPR014722">
    <property type="entry name" value="Rib_uL2_dom2"/>
</dbReference>
<dbReference type="InterPro" id="IPR002784">
    <property type="entry name" value="Ribosomal_eL14_dom"/>
</dbReference>
<keyword evidence="6" id="KW-0687">Ribonucleoprotein</keyword>
<dbReference type="PANTHER" id="PTHR11127:SF2">
    <property type="entry name" value="LARGE RIBOSOMAL SUBUNIT PROTEIN EL14"/>
    <property type="match status" value="1"/>
</dbReference>
<evidence type="ECO:0000256" key="6">
    <source>
        <dbReference type="ARBA" id="ARBA00023274"/>
    </source>
</evidence>
<sequence length="136" mass="15121">MGFTRFVEIGRVALINYGPDEGKLCTIIDVVDHNKALIDGPEELTGVKRQMIPFKRLALTDFKVKILRNARQGTLKKAFAEADVLAKWGATAWARKRAAKAKRASLGDLDRFKLMIARKQKARAVNTALAKLKKSA</sequence>
<gene>
    <name evidence="8" type="ORF">JKP88DRAFT_216152</name>
</gene>
<feature type="domain" description="Large ribosomal subunit protein eL14" evidence="7">
    <location>
        <begin position="48"/>
        <end position="121"/>
    </location>
</feature>
<dbReference type="EMBL" id="JAFCMP010000525">
    <property type="protein sequence ID" value="KAG5177524.1"/>
    <property type="molecule type" value="Genomic_DNA"/>
</dbReference>
<keyword evidence="4" id="KW-0934">Plastid</keyword>
<evidence type="ECO:0000256" key="2">
    <source>
        <dbReference type="ARBA" id="ARBA00006592"/>
    </source>
</evidence>
<dbReference type="CDD" id="cd23702">
    <property type="entry name" value="eL14"/>
    <property type="match status" value="1"/>
</dbReference>
<keyword evidence="5 8" id="KW-0689">Ribosomal protein</keyword>
<dbReference type="GO" id="GO:0042273">
    <property type="term" value="P:ribosomal large subunit biogenesis"/>
    <property type="evidence" value="ECO:0007669"/>
    <property type="project" value="TreeGrafter"/>
</dbReference>
<dbReference type="AlphaFoldDB" id="A0A835YLN7"/>